<keyword evidence="10" id="KW-0675">Receptor</keyword>
<dbReference type="SUPFAM" id="SSF56935">
    <property type="entry name" value="Porins"/>
    <property type="match status" value="1"/>
</dbReference>
<dbReference type="SMART" id="SM00965">
    <property type="entry name" value="STN"/>
    <property type="match status" value="1"/>
</dbReference>
<dbReference type="InterPro" id="IPR010104">
    <property type="entry name" value="TonB_rcpt_bac"/>
</dbReference>
<evidence type="ECO:0000256" key="1">
    <source>
        <dbReference type="ARBA" id="ARBA00004442"/>
    </source>
</evidence>
<dbReference type="InterPro" id="IPR011662">
    <property type="entry name" value="Secretin/TonB_short_N"/>
</dbReference>
<feature type="chain" id="PRO_5047156333" evidence="8">
    <location>
        <begin position="26"/>
        <end position="944"/>
    </location>
</feature>
<dbReference type="Pfam" id="PF00593">
    <property type="entry name" value="TonB_dep_Rec_b-barrel"/>
    <property type="match status" value="1"/>
</dbReference>
<keyword evidence="3" id="KW-0406">Ion transport</keyword>
<dbReference type="InterPro" id="IPR000531">
    <property type="entry name" value="Beta-barrel_TonB"/>
</dbReference>
<gene>
    <name evidence="10" type="ORF">RPR59_07945</name>
</gene>
<dbReference type="InterPro" id="IPR012910">
    <property type="entry name" value="Plug_dom"/>
</dbReference>
<dbReference type="Gene3D" id="2.40.170.20">
    <property type="entry name" value="TonB-dependent receptor, beta-barrel domain"/>
    <property type="match status" value="1"/>
</dbReference>
<dbReference type="EMBL" id="CP135076">
    <property type="protein sequence ID" value="WNO52414.1"/>
    <property type="molecule type" value="Genomic_DNA"/>
</dbReference>
<keyword evidence="2" id="KW-0813">Transport</keyword>
<evidence type="ECO:0000256" key="4">
    <source>
        <dbReference type="ARBA" id="ARBA00023004"/>
    </source>
</evidence>
<keyword evidence="7" id="KW-0798">TonB box</keyword>
<feature type="signal peptide" evidence="8">
    <location>
        <begin position="1"/>
        <end position="25"/>
    </location>
</feature>
<dbReference type="InterPro" id="IPR036942">
    <property type="entry name" value="Beta-barrel_TonB_sf"/>
</dbReference>
<comment type="subcellular location">
    <subcellularLocation>
        <location evidence="1 7">Cell outer membrane</location>
    </subcellularLocation>
</comment>
<name>A0ABZ0B512_9SPHN</name>
<evidence type="ECO:0000259" key="9">
    <source>
        <dbReference type="SMART" id="SM00965"/>
    </source>
</evidence>
<proteinExistence type="inferred from homology"/>
<comment type="similarity">
    <text evidence="7">Belongs to the TonB-dependent receptor family.</text>
</comment>
<keyword evidence="5 7" id="KW-0472">Membrane</keyword>
<keyword evidence="3" id="KW-0410">Iron transport</keyword>
<dbReference type="Gene3D" id="3.55.50.30">
    <property type="match status" value="1"/>
</dbReference>
<dbReference type="NCBIfam" id="TIGR01782">
    <property type="entry name" value="TonB-Xanth-Caul"/>
    <property type="match status" value="1"/>
</dbReference>
<keyword evidence="11" id="KW-1185">Reference proteome</keyword>
<dbReference type="Gene3D" id="2.170.130.10">
    <property type="entry name" value="TonB-dependent receptor, plug domain"/>
    <property type="match status" value="1"/>
</dbReference>
<dbReference type="Proteomes" id="UP001302249">
    <property type="component" value="Chromosome"/>
</dbReference>
<keyword evidence="8" id="KW-0732">Signal</keyword>
<keyword evidence="4" id="KW-0408">Iron</keyword>
<evidence type="ECO:0000256" key="6">
    <source>
        <dbReference type="ARBA" id="ARBA00023237"/>
    </source>
</evidence>
<accession>A0ABZ0B512</accession>
<reference evidence="10 11" key="1">
    <citation type="submission" date="2023-09" db="EMBL/GenBank/DDBJ databases">
        <authorList>
            <person name="Rey-Velasco X."/>
        </authorList>
    </citation>
    <scope>NUCLEOTIDE SEQUENCE [LARGE SCALE GENOMIC DNA]</scope>
    <source>
        <strain evidence="10 11">W311</strain>
    </source>
</reference>
<dbReference type="InterPro" id="IPR037066">
    <property type="entry name" value="Plug_dom_sf"/>
</dbReference>
<feature type="domain" description="Secretin/TonB short N-terminal" evidence="9">
    <location>
        <begin position="52"/>
        <end position="103"/>
    </location>
</feature>
<organism evidence="10 11">
    <name type="scientific">Stakelama saccharophila</name>
    <dbReference type="NCBI Taxonomy" id="3075605"/>
    <lineage>
        <taxon>Bacteria</taxon>
        <taxon>Pseudomonadati</taxon>
        <taxon>Pseudomonadota</taxon>
        <taxon>Alphaproteobacteria</taxon>
        <taxon>Sphingomonadales</taxon>
        <taxon>Sphingomonadaceae</taxon>
        <taxon>Stakelama</taxon>
    </lineage>
</organism>
<sequence>MNRNAIASLGMLSAAAMTASAPASAQTTMQEYNIGPQSLSSALQEFSRVSDIQVLFPSDAIADRRTDGIHGRMTAREAVQRLIDGSRLRIASIDDNTIALTAITTDTTRAPQVASTDAGRDIIVTARVAREKAIAMKREATNIREVATADSAGKLPDKNLADALSRLTGVSLERDKGEGRFVSIRGISPELNNVTLGGQPTALPDVDGRAGRAAPLDVIGSGDFQAVEVIKTLRPDMDAQGIGGTINILPPSGFDRTKAFGYASAEYGVNDLESAADIYSGSAGYGTQFGDGGMALFLGGEYSKREYRTENVAGSRWSEEGGYYVPDRLRLQNFSSSRERYGLTGNLDMRNDDGNSGYFRVVYNHFTQEDYRPELQFDKDGNILNQTPTTGTFTEGDVNLESLRKEAERSILNMSIGSKLSFGDGSLIVEPQFTYSKAHENVPVYDAYEFNVDENQPIDYDLSDQLFTFDTGQMRFDPANFVLDEFRIDTSKEKEQLLVPSLDVTWKPELLGTGTYFKIGGKATLRHRFVNDNSNRYNSVDPLYLDGFSISGPDDFRGKYNIGPLPDQDALRAYFDAHPEAFALNEARSISNSFEDDYDITEKIFAGYALANLDLGALTLLGGVRVEHTDTTIGATQVLELDGDFAGTEPMTGKHNYTDVFPNVQARYDITDTLLVRAAYTTAMGRPDYVALAPISTLEADETTPGSNLYDGELEIGNPELKPYKAQNLDLTLEFYPNKGGLLSVGAFYKHVDNPIFERSLFFTDVTRDGRDFRELSVDTTENAESGEIYGLEVNVQQQLAFLPGLLSGFGVSANASFIKSSVTVFGRDDDLSFFTQPDRVYNAQLFYEKGIIAARVAYQYRSEFLESLGGEAMEDIYQDSNGQLDAKLSVKLLKNVVAYAEGQNLTDEPFRRYQGVPSHLAGEGESGNEIFGRTFRFGLSAQF</sequence>
<evidence type="ECO:0000256" key="3">
    <source>
        <dbReference type="ARBA" id="ARBA00022496"/>
    </source>
</evidence>
<evidence type="ECO:0000256" key="2">
    <source>
        <dbReference type="ARBA" id="ARBA00022448"/>
    </source>
</evidence>
<keyword evidence="6" id="KW-0998">Cell outer membrane</keyword>
<dbReference type="CDD" id="cd01347">
    <property type="entry name" value="ligand_gated_channel"/>
    <property type="match status" value="1"/>
</dbReference>
<dbReference type="PANTHER" id="PTHR40980:SF4">
    <property type="entry name" value="TONB-DEPENDENT RECEPTOR-LIKE BETA-BARREL DOMAIN-CONTAINING PROTEIN"/>
    <property type="match status" value="1"/>
</dbReference>
<protein>
    <submittedName>
        <fullName evidence="10">TonB-dependent receptor</fullName>
    </submittedName>
</protein>
<dbReference type="RefSeq" id="WP_313912834.1">
    <property type="nucleotide sequence ID" value="NZ_CP135076.1"/>
</dbReference>
<evidence type="ECO:0000256" key="8">
    <source>
        <dbReference type="SAM" id="SignalP"/>
    </source>
</evidence>
<evidence type="ECO:0000313" key="10">
    <source>
        <dbReference type="EMBL" id="WNO52414.1"/>
    </source>
</evidence>
<dbReference type="Pfam" id="PF07715">
    <property type="entry name" value="Plug"/>
    <property type="match status" value="1"/>
</dbReference>
<evidence type="ECO:0000256" key="5">
    <source>
        <dbReference type="ARBA" id="ARBA00023136"/>
    </source>
</evidence>
<evidence type="ECO:0000313" key="11">
    <source>
        <dbReference type="Proteomes" id="UP001302249"/>
    </source>
</evidence>
<dbReference type="PANTHER" id="PTHR40980">
    <property type="entry name" value="PLUG DOMAIN-CONTAINING PROTEIN"/>
    <property type="match status" value="1"/>
</dbReference>
<evidence type="ECO:0000256" key="7">
    <source>
        <dbReference type="RuleBase" id="RU003357"/>
    </source>
</evidence>